<dbReference type="OrthoDB" id="6319425at2759"/>
<evidence type="ECO:0000313" key="3">
    <source>
        <dbReference type="Proteomes" id="UP000275846"/>
    </source>
</evidence>
<keyword evidence="3" id="KW-1185">Reference proteome</keyword>
<dbReference type="WBParaSite" id="SSLN_0001623301-mRNA-1">
    <property type="protein sequence ID" value="SSLN_0001623301-mRNA-1"/>
    <property type="gene ID" value="SSLN_0001623301"/>
</dbReference>
<evidence type="ECO:0000313" key="2">
    <source>
        <dbReference type="EMBL" id="VDM02028.1"/>
    </source>
</evidence>
<protein>
    <submittedName>
        <fullName evidence="4">C2H2-type domain-containing protein</fullName>
    </submittedName>
</protein>
<dbReference type="EMBL" id="UYSU01040149">
    <property type="protein sequence ID" value="VDM02028.1"/>
    <property type="molecule type" value="Genomic_DNA"/>
</dbReference>
<dbReference type="AlphaFoldDB" id="A0A183TGP4"/>
<evidence type="ECO:0000256" key="1">
    <source>
        <dbReference type="SAM" id="MobiDB-lite"/>
    </source>
</evidence>
<evidence type="ECO:0000313" key="4">
    <source>
        <dbReference type="WBParaSite" id="SSLN_0001623301-mRNA-1"/>
    </source>
</evidence>
<feature type="compositionally biased region" description="Polar residues" evidence="1">
    <location>
        <begin position="69"/>
        <end position="86"/>
    </location>
</feature>
<sequence>MREDSQQQTWIAQHIRFSSDGRRIPKVQAPPPCLTQPCRARITDTILPPPPPAPITATNTTCPTPATSDYLSPATSNTTTVPSTSDEGPVLTFPHCDRTFTSHIGLVCHLRIHRTETGGLVPGAPTHSRDRRL</sequence>
<organism evidence="4">
    <name type="scientific">Schistocephalus solidus</name>
    <name type="common">Tapeworm</name>
    <dbReference type="NCBI Taxonomy" id="70667"/>
    <lineage>
        <taxon>Eukaryota</taxon>
        <taxon>Metazoa</taxon>
        <taxon>Spiralia</taxon>
        <taxon>Lophotrochozoa</taxon>
        <taxon>Platyhelminthes</taxon>
        <taxon>Cestoda</taxon>
        <taxon>Eucestoda</taxon>
        <taxon>Diphyllobothriidea</taxon>
        <taxon>Diphyllobothriidae</taxon>
        <taxon>Schistocephalus</taxon>
    </lineage>
</organism>
<gene>
    <name evidence="2" type="ORF">SSLN_LOCUS15642</name>
</gene>
<reference evidence="4" key="1">
    <citation type="submission" date="2016-06" db="UniProtKB">
        <authorList>
            <consortium name="WormBaseParasite"/>
        </authorList>
    </citation>
    <scope>IDENTIFICATION</scope>
</reference>
<feature type="compositionally biased region" description="Low complexity" evidence="1">
    <location>
        <begin position="55"/>
        <end position="67"/>
    </location>
</feature>
<name>A0A183TGP4_SCHSO</name>
<feature type="region of interest" description="Disordered" evidence="1">
    <location>
        <begin position="42"/>
        <end position="89"/>
    </location>
</feature>
<proteinExistence type="predicted"/>
<accession>A0A183TGP4</accession>
<dbReference type="Proteomes" id="UP000275846">
    <property type="component" value="Unassembled WGS sequence"/>
</dbReference>
<reference evidence="2 3" key="2">
    <citation type="submission" date="2018-11" db="EMBL/GenBank/DDBJ databases">
        <authorList>
            <consortium name="Pathogen Informatics"/>
        </authorList>
    </citation>
    <scope>NUCLEOTIDE SEQUENCE [LARGE SCALE GENOMIC DNA]</scope>
    <source>
        <strain evidence="2 3">NST_G2</strain>
    </source>
</reference>